<dbReference type="PANTHER" id="PTHR42663">
    <property type="entry name" value="HYDROLASE C777.06C-RELATED-RELATED"/>
    <property type="match status" value="1"/>
</dbReference>
<gene>
    <name evidence="6 8" type="primary">pqqB</name>
    <name evidence="8" type="ORF">GO606_07525</name>
</gene>
<dbReference type="InterPro" id="IPR001279">
    <property type="entry name" value="Metallo-B-lactamas"/>
</dbReference>
<comment type="similarity">
    <text evidence="2 6">Belongs to the PqqB family.</text>
</comment>
<reference evidence="8" key="1">
    <citation type="submission" date="2019-12" db="EMBL/GenBank/DDBJ databases">
        <title>Comparative genomics gives insights into the taxonomy of the Azoarcus-Aromatoleum group and reveals separate origins of nif in the plant-associated Azoarcus and non-plant-associated Aromatoleum sub-groups.</title>
        <authorList>
            <person name="Lafos M."/>
            <person name="Maluk M."/>
            <person name="Batista M."/>
            <person name="Junghare M."/>
            <person name="Carmona M."/>
            <person name="Faoro H."/>
            <person name="Cruz L.M."/>
            <person name="Battistoni F."/>
            <person name="De Souza E."/>
            <person name="Pedrosa F."/>
            <person name="Chen W.-M."/>
            <person name="Poole P.S."/>
            <person name="Dixon R.A."/>
            <person name="James E.K."/>
        </authorList>
    </citation>
    <scope>NUCLEOTIDE SEQUENCE</scope>
    <source>
        <strain evidence="8">LuFRes1</strain>
    </source>
</reference>
<evidence type="ECO:0000256" key="3">
    <source>
        <dbReference type="ARBA" id="ARBA00015084"/>
    </source>
</evidence>
<feature type="domain" description="Metallo-beta-lactamase" evidence="7">
    <location>
        <begin position="51"/>
        <end position="271"/>
    </location>
</feature>
<dbReference type="Pfam" id="PF12706">
    <property type="entry name" value="Lactamase_B_2"/>
    <property type="match status" value="1"/>
</dbReference>
<dbReference type="NCBIfam" id="TIGR02108">
    <property type="entry name" value="PQQ_syn_pqqB"/>
    <property type="match status" value="1"/>
</dbReference>
<comment type="function">
    <text evidence="6">May be involved in the transport of PQQ or its precursor to the periplasm.</text>
</comment>
<evidence type="ECO:0000313" key="9">
    <source>
        <dbReference type="Proteomes" id="UP000615989"/>
    </source>
</evidence>
<accession>A0ABX1PKW2</accession>
<proteinExistence type="inferred from homology"/>
<evidence type="ECO:0000256" key="4">
    <source>
        <dbReference type="ARBA" id="ARBA00022448"/>
    </source>
</evidence>
<dbReference type="InterPro" id="IPR036866">
    <property type="entry name" value="RibonucZ/Hydroxyglut_hydro"/>
</dbReference>
<dbReference type="SUPFAM" id="SSF56281">
    <property type="entry name" value="Metallo-hydrolase/oxidoreductase"/>
    <property type="match status" value="1"/>
</dbReference>
<evidence type="ECO:0000313" key="8">
    <source>
        <dbReference type="EMBL" id="NMG24578.1"/>
    </source>
</evidence>
<evidence type="ECO:0000256" key="1">
    <source>
        <dbReference type="ARBA" id="ARBA00004886"/>
    </source>
</evidence>
<dbReference type="CDD" id="cd16274">
    <property type="entry name" value="PQQB-like_MBL-fold"/>
    <property type="match status" value="1"/>
</dbReference>
<name>A0ABX1PKW2_9RHOO</name>
<evidence type="ECO:0000256" key="5">
    <source>
        <dbReference type="ARBA" id="ARBA00022905"/>
    </source>
</evidence>
<sequence length="311" mass="33413">MKILVLGSSAGGGFPQWNCNCRNCHGVRHGTVRARPRTQSSIAVSSNGDDWVLFNASPDLLAQIRANPCLQPARALRDSGIAGVVLIDAQVDHTTGLFMLREGQPLPVWCTAQVHEDLTTGNPVFNVLSHFCTVVRHPLQVAPPTPFTVPGVAGLRFTPVPLASKAPPYSPHRDDPHPGDNIGVLIEDAASARKVFYAPGFGAMAPHLQPYLAGSDCVLLDGTFWSDDEMIRLGISTRTAREIGHLPQAGAGGMIELLSGYPRPRKILIHINNTNPILDEDSRERAELARHGIEVAADGMLLDFGPAGDLQ</sequence>
<protein>
    <recommendedName>
        <fullName evidence="3 6">Coenzyme PQQ synthesis protein B</fullName>
    </recommendedName>
    <alternativeName>
        <fullName evidence="6">Pyrroloquinoline quinone biosynthesis protein B</fullName>
    </alternativeName>
</protein>
<comment type="caution">
    <text evidence="8">The sequence shown here is derived from an EMBL/GenBank/DDBJ whole genome shotgun (WGS) entry which is preliminary data.</text>
</comment>
<dbReference type="Gene3D" id="3.60.15.10">
    <property type="entry name" value="Ribonuclease Z/Hydroxyacylglutathione hydrolase-like"/>
    <property type="match status" value="1"/>
</dbReference>
<evidence type="ECO:0000256" key="2">
    <source>
        <dbReference type="ARBA" id="ARBA00008481"/>
    </source>
</evidence>
<evidence type="ECO:0000256" key="6">
    <source>
        <dbReference type="HAMAP-Rule" id="MF_00653"/>
    </source>
</evidence>
<dbReference type="EMBL" id="WTVG01000016">
    <property type="protein sequence ID" value="NMG24578.1"/>
    <property type="molecule type" value="Genomic_DNA"/>
</dbReference>
<organism evidence="8 9">
    <name type="scientific">Aromatoleum anaerobium</name>
    <dbReference type="NCBI Taxonomy" id="182180"/>
    <lineage>
        <taxon>Bacteria</taxon>
        <taxon>Pseudomonadati</taxon>
        <taxon>Pseudomonadota</taxon>
        <taxon>Betaproteobacteria</taxon>
        <taxon>Rhodocyclales</taxon>
        <taxon>Rhodocyclaceae</taxon>
        <taxon>Aromatoleum</taxon>
    </lineage>
</organism>
<keyword evidence="9" id="KW-1185">Reference proteome</keyword>
<keyword evidence="5 6" id="KW-0884">PQQ biosynthesis</keyword>
<dbReference type="InterPro" id="IPR011842">
    <property type="entry name" value="PQQ_synth_PqqB"/>
</dbReference>
<dbReference type="RefSeq" id="WP_169117980.1">
    <property type="nucleotide sequence ID" value="NZ_WTVG02000037.1"/>
</dbReference>
<dbReference type="PANTHER" id="PTHR42663:SF7">
    <property type="entry name" value="COENZYME PQQ SYNTHESIS PROTEIN B"/>
    <property type="match status" value="1"/>
</dbReference>
<keyword evidence="4 6" id="KW-0813">Transport</keyword>
<comment type="pathway">
    <text evidence="1 6">Cofactor biosynthesis; pyrroloquinoline quinone biosynthesis.</text>
</comment>
<dbReference type="Proteomes" id="UP000615989">
    <property type="component" value="Unassembled WGS sequence"/>
</dbReference>
<evidence type="ECO:0000259" key="7">
    <source>
        <dbReference type="Pfam" id="PF12706"/>
    </source>
</evidence>
<dbReference type="HAMAP" id="MF_00653">
    <property type="entry name" value="PQQ_syn_PqqB"/>
    <property type="match status" value="1"/>
</dbReference>